<dbReference type="GO" id="GO:0071281">
    <property type="term" value="P:cellular response to iron ion"/>
    <property type="evidence" value="ECO:0007669"/>
    <property type="project" value="TreeGrafter"/>
</dbReference>
<dbReference type="PROSITE" id="PS51257">
    <property type="entry name" value="PROKAR_LIPOPROTEIN"/>
    <property type="match status" value="1"/>
</dbReference>
<dbReference type="HOGENOM" id="CLU_038034_13_3_9"/>
<dbReference type="OrthoDB" id="9787830at2"/>
<dbReference type="PANTHER" id="PTHR30535">
    <property type="entry name" value="VITAMIN B12-BINDING PROTEIN"/>
    <property type="match status" value="1"/>
</dbReference>
<reference evidence="3 4" key="1">
    <citation type="submission" date="2011-08" db="EMBL/GenBank/DDBJ databases">
        <title>The Genome Sequence of Johnsonella ignava ATCC 51276.</title>
        <authorList>
            <consortium name="The Broad Institute Genome Sequencing Platform"/>
            <person name="Earl A."/>
            <person name="Ward D."/>
            <person name="Feldgarden M."/>
            <person name="Gevers D."/>
            <person name="Izard J."/>
            <person name="Blanton J.M."/>
            <person name="Baranova O.V."/>
            <person name="Dewhirst F.E."/>
            <person name="Young S.K."/>
            <person name="Zeng Q."/>
            <person name="Gargeya S."/>
            <person name="Fitzgerald M."/>
            <person name="Haas B."/>
            <person name="Abouelleil A."/>
            <person name="Alvarado L."/>
            <person name="Arachchi H.M."/>
            <person name="Berlin A."/>
            <person name="Brown A."/>
            <person name="Chapman S.B."/>
            <person name="Chen Z."/>
            <person name="Dunbar C."/>
            <person name="Freedman E."/>
            <person name="Gearin G."/>
            <person name="Gellesch M."/>
            <person name="Goldberg J."/>
            <person name="Griggs A."/>
            <person name="Gujja S."/>
            <person name="Heiman D."/>
            <person name="Howarth C."/>
            <person name="Larson L."/>
            <person name="Lui A."/>
            <person name="MacDonald P.J.P."/>
            <person name="Montmayeur A."/>
            <person name="Murphy C."/>
            <person name="Neiman D."/>
            <person name="Pearson M."/>
            <person name="Priest M."/>
            <person name="Roberts A."/>
            <person name="Saif S."/>
            <person name="Shea T."/>
            <person name="Shenoy N."/>
            <person name="Sisk P."/>
            <person name="Stolte C."/>
            <person name="Sykes S."/>
            <person name="Wortman J."/>
            <person name="Nusbaum C."/>
            <person name="Birren B."/>
        </authorList>
    </citation>
    <scope>NUCLEOTIDE SEQUENCE [LARGE SCALE GENOMIC DNA]</scope>
    <source>
        <strain evidence="3 4">ATCC 51276</strain>
    </source>
</reference>
<dbReference type="STRING" id="679200.HMPREF9333_02072"/>
<dbReference type="PROSITE" id="PS50983">
    <property type="entry name" value="FE_B12_PBP"/>
    <property type="match status" value="1"/>
</dbReference>
<evidence type="ECO:0000256" key="1">
    <source>
        <dbReference type="ARBA" id="ARBA00008814"/>
    </source>
</evidence>
<evidence type="ECO:0000259" key="2">
    <source>
        <dbReference type="PROSITE" id="PS50983"/>
    </source>
</evidence>
<dbReference type="Pfam" id="PF01497">
    <property type="entry name" value="Peripla_BP_2"/>
    <property type="match status" value="1"/>
</dbReference>
<dbReference type="RefSeq" id="WP_005541980.1">
    <property type="nucleotide sequence ID" value="NZ_JH378839.1"/>
</dbReference>
<dbReference type="AlphaFoldDB" id="G5GKI1"/>
<evidence type="ECO:0000313" key="4">
    <source>
        <dbReference type="Proteomes" id="UP000003011"/>
    </source>
</evidence>
<dbReference type="InterPro" id="IPR002491">
    <property type="entry name" value="ABC_transptr_periplasmic_BD"/>
</dbReference>
<dbReference type="Gene3D" id="3.40.50.1980">
    <property type="entry name" value="Nitrogenase molybdenum iron protein domain"/>
    <property type="match status" value="2"/>
</dbReference>
<name>G5GKI1_9FIRM</name>
<dbReference type="Proteomes" id="UP000003011">
    <property type="component" value="Unassembled WGS sequence"/>
</dbReference>
<protein>
    <recommendedName>
        <fullName evidence="2">Fe/B12 periplasmic-binding domain-containing protein</fullName>
    </recommendedName>
</protein>
<evidence type="ECO:0000313" key="3">
    <source>
        <dbReference type="EMBL" id="EHI54783.1"/>
    </source>
</evidence>
<dbReference type="PANTHER" id="PTHR30535:SF34">
    <property type="entry name" value="MOLYBDATE-BINDING PROTEIN MOLA"/>
    <property type="match status" value="1"/>
</dbReference>
<comment type="caution">
    <text evidence="3">The sequence shown here is derived from an EMBL/GenBank/DDBJ whole genome shotgun (WGS) entry which is preliminary data.</text>
</comment>
<dbReference type="SUPFAM" id="SSF53807">
    <property type="entry name" value="Helical backbone' metal receptor"/>
    <property type="match status" value="1"/>
</dbReference>
<dbReference type="eggNOG" id="COG0614">
    <property type="taxonomic scope" value="Bacteria"/>
</dbReference>
<accession>G5GKI1</accession>
<proteinExistence type="inferred from homology"/>
<sequence length="366" mass="41494">MKKQIIILLAIIVLGCVFVGCSKQSVENDVNNKEVKERVIQDISGEDVKIPPVKDIKRVVIVAPPITSVVIKLIPDQKMIVGLNEKAFIQSDDGIMEKVFPKYKNIDTKFVGEDFSINKESLLALKPDIILYYGEAQKKNLENIGVPIINFFSPKLTDPKDVTIAWNNLLCEIFDIEKKSLLSDEWQHSEKLSKKILPQSNLEKVKALWIFRNVKGKLMVAGKSSFDAYAESYFEKAGIINVANEIQGTAEVNMEQIQAWNPDMIFVFQGVPAGAYLKNNIEGQDWSMIKAFQEKKIYDIPKTTYSWAAPCMDSPLMPLWLGSKAYPEKFTNEDFIKEFKDYYTRVYSISLTDQDIKAILGLSGNK</sequence>
<dbReference type="EMBL" id="ACZL01000041">
    <property type="protein sequence ID" value="EHI54783.1"/>
    <property type="molecule type" value="Genomic_DNA"/>
</dbReference>
<keyword evidence="4" id="KW-1185">Reference proteome</keyword>
<organism evidence="3 4">
    <name type="scientific">Johnsonella ignava ATCC 51276</name>
    <dbReference type="NCBI Taxonomy" id="679200"/>
    <lineage>
        <taxon>Bacteria</taxon>
        <taxon>Bacillati</taxon>
        <taxon>Bacillota</taxon>
        <taxon>Clostridia</taxon>
        <taxon>Lachnospirales</taxon>
        <taxon>Lachnospiraceae</taxon>
        <taxon>Johnsonella</taxon>
    </lineage>
</organism>
<feature type="domain" description="Fe/B12 periplasmic-binding" evidence="2">
    <location>
        <begin position="58"/>
        <end position="329"/>
    </location>
</feature>
<gene>
    <name evidence="3" type="ORF">HMPREF9333_02072</name>
</gene>
<dbReference type="Gene3D" id="1.20.58.2180">
    <property type="match status" value="1"/>
</dbReference>
<comment type="similarity">
    <text evidence="1">Belongs to the bacterial solute-binding protein 8 family.</text>
</comment>
<dbReference type="InterPro" id="IPR050902">
    <property type="entry name" value="ABC_Transporter_SBP"/>
</dbReference>